<gene>
    <name evidence="2" type="ORF">ACFQ44_05435</name>
</gene>
<protein>
    <submittedName>
        <fullName evidence="2">Uncharacterized protein</fullName>
    </submittedName>
</protein>
<keyword evidence="1" id="KW-1133">Transmembrane helix</keyword>
<reference evidence="3" key="1">
    <citation type="journal article" date="2019" name="Int. J. Syst. Evol. Microbiol.">
        <title>The Global Catalogue of Microorganisms (GCM) 10K type strain sequencing project: providing services to taxonomists for standard genome sequencing and annotation.</title>
        <authorList>
            <consortium name="The Broad Institute Genomics Platform"/>
            <consortium name="The Broad Institute Genome Sequencing Center for Infectious Disease"/>
            <person name="Wu L."/>
            <person name="Ma J."/>
        </authorList>
    </citation>
    <scope>NUCLEOTIDE SEQUENCE [LARGE SCALE GENOMIC DNA]</scope>
    <source>
        <strain evidence="3">CCM 8979</strain>
    </source>
</reference>
<feature type="transmembrane region" description="Helical" evidence="1">
    <location>
        <begin position="26"/>
        <end position="44"/>
    </location>
</feature>
<comment type="caution">
    <text evidence="2">The sequence shown here is derived from an EMBL/GenBank/DDBJ whole genome shotgun (WGS) entry which is preliminary data.</text>
</comment>
<accession>A0ABW4D3I1</accession>
<keyword evidence="1" id="KW-0472">Membrane</keyword>
<organism evidence="2 3">
    <name type="scientific">Levilactobacillus lanxiensis</name>
    <dbReference type="NCBI Taxonomy" id="2799568"/>
    <lineage>
        <taxon>Bacteria</taxon>
        <taxon>Bacillati</taxon>
        <taxon>Bacillota</taxon>
        <taxon>Bacilli</taxon>
        <taxon>Lactobacillales</taxon>
        <taxon>Lactobacillaceae</taxon>
        <taxon>Levilactobacillus</taxon>
    </lineage>
</organism>
<dbReference type="EMBL" id="JBHTOD010000003">
    <property type="protein sequence ID" value="MFD1455133.1"/>
    <property type="molecule type" value="Genomic_DNA"/>
</dbReference>
<keyword evidence="1" id="KW-0812">Transmembrane</keyword>
<keyword evidence="3" id="KW-1185">Reference proteome</keyword>
<evidence type="ECO:0000313" key="3">
    <source>
        <dbReference type="Proteomes" id="UP001597189"/>
    </source>
</evidence>
<evidence type="ECO:0000313" key="2">
    <source>
        <dbReference type="EMBL" id="MFD1455133.1"/>
    </source>
</evidence>
<sequence length="73" mass="8438">MKLVAFVNAFLLKFFKGSNILNHKSSAVILFILYIILLGCMLAHQDMLAMWLMTFGMLLEASINLYDVFHRQQ</sequence>
<feature type="transmembrane region" description="Helical" evidence="1">
    <location>
        <begin position="50"/>
        <end position="69"/>
    </location>
</feature>
<dbReference type="RefSeq" id="WP_203644347.1">
    <property type="nucleotide sequence ID" value="NZ_BOLN01000003.1"/>
</dbReference>
<name>A0ABW4D3I1_9LACO</name>
<dbReference type="Proteomes" id="UP001597189">
    <property type="component" value="Unassembled WGS sequence"/>
</dbReference>
<evidence type="ECO:0000256" key="1">
    <source>
        <dbReference type="SAM" id="Phobius"/>
    </source>
</evidence>
<proteinExistence type="predicted"/>